<dbReference type="Proteomes" id="UP000639338">
    <property type="component" value="Unassembled WGS sequence"/>
</dbReference>
<dbReference type="GO" id="GO:0006529">
    <property type="term" value="P:asparagine biosynthetic process"/>
    <property type="evidence" value="ECO:0007669"/>
    <property type="project" value="UniProtKB-KW"/>
</dbReference>
<dbReference type="InterPro" id="IPR001962">
    <property type="entry name" value="Asn_synthase"/>
</dbReference>
<keyword evidence="3" id="KW-0315">Glutamine amidotransferase</keyword>
<dbReference type="SUPFAM" id="SSF52402">
    <property type="entry name" value="Adenine nucleotide alpha hydrolases-like"/>
    <property type="match status" value="1"/>
</dbReference>
<dbReference type="InterPro" id="IPR029055">
    <property type="entry name" value="Ntn_hydrolases_N"/>
</dbReference>
<dbReference type="Gene3D" id="3.60.20.10">
    <property type="entry name" value="Glutamine Phosphoribosylpyrophosphate, subunit 1, domain 1"/>
    <property type="match status" value="1"/>
</dbReference>
<keyword evidence="2" id="KW-0061">Asparagine biosynthesis</keyword>
<gene>
    <name evidence="5" type="ORF">HCN44_006889</name>
</gene>
<accession>A0A834Y304</accession>
<dbReference type="InterPro" id="IPR014729">
    <property type="entry name" value="Rossmann-like_a/b/a_fold"/>
</dbReference>
<evidence type="ECO:0000256" key="2">
    <source>
        <dbReference type="ARBA" id="ARBA00022888"/>
    </source>
</evidence>
<evidence type="ECO:0000256" key="3">
    <source>
        <dbReference type="ARBA" id="ARBA00022962"/>
    </source>
</evidence>
<dbReference type="GO" id="GO:0004066">
    <property type="term" value="F:asparagine synthase (glutamine-hydrolyzing) activity"/>
    <property type="evidence" value="ECO:0007669"/>
    <property type="project" value="InterPro"/>
</dbReference>
<dbReference type="OrthoDB" id="10252281at2759"/>
<protein>
    <recommendedName>
        <fullName evidence="4">Asparagine synthetase domain-containing protein</fullName>
    </recommendedName>
</protein>
<reference evidence="5 6" key="1">
    <citation type="submission" date="2020-08" db="EMBL/GenBank/DDBJ databases">
        <title>Aphidius gifuensis genome sequencing and assembly.</title>
        <authorList>
            <person name="Du Z."/>
        </authorList>
    </citation>
    <scope>NUCLEOTIDE SEQUENCE [LARGE SCALE GENOMIC DNA]</scope>
    <source>
        <strain evidence="5">YNYX2018</strain>
        <tissue evidence="5">Adults</tissue>
    </source>
</reference>
<evidence type="ECO:0000259" key="4">
    <source>
        <dbReference type="Pfam" id="PF00733"/>
    </source>
</evidence>
<sequence>MEILYKNNNNKNEFNKWKYCKENVNKRGPDIQSECAKIICNKWKTILAASVLWMQGKNPTSQPCIDDEENILLWNGDIFSGPLNDDHENSDTLTLMLKLKSSKNVIEVLKSIGGPFSIIYYQKSTDIIFFGRDFFGRHSLLIDIDSVDKSLTLSSVGSKKIDGLIELPAVGIFSIDLKNNNKFDLTCYPWENITERSLDIIDRLKDKFSIDVIIEKPILSSNLSVEYPVEPVDTIFFETIEVSKCYQDVMELLLQNEKINNQVCCLLELLKKSVKTRVLKKPSYCKNCIENKLINNENKICNHSKIGILFSGGLDSTILAAIVDEFIPNDEPIDLINVAFEKAKSNVDNKFNKNKIDVSFDVPDRKTGHQALEELKKIFPHRYWNFIETNVSQEELLECRKDKICHLVYPLKTVLDESLGCAVWFGARGKGSTLSNEQTISSCRILLLGMGADELFGGYTRHRTTLRQRGWKSLSLELVAEITRISERNLGRDDRVVCDHGRQSRLPFLDEKFVDYVKNIPAWERCNPSEKMPQGLGDKLLLRLVAYKIGLTNTSTFPKRAFQFGSRIANSKENAKDISSWL</sequence>
<dbReference type="CDD" id="cd01991">
    <property type="entry name" value="Asn_synthase_B_C"/>
    <property type="match status" value="1"/>
</dbReference>
<proteinExistence type="predicted"/>
<feature type="domain" description="Asparagine synthetase" evidence="4">
    <location>
        <begin position="305"/>
        <end position="469"/>
    </location>
</feature>
<organism evidence="5 6">
    <name type="scientific">Aphidius gifuensis</name>
    <name type="common">Parasitoid wasp</name>
    <dbReference type="NCBI Taxonomy" id="684658"/>
    <lineage>
        <taxon>Eukaryota</taxon>
        <taxon>Metazoa</taxon>
        <taxon>Ecdysozoa</taxon>
        <taxon>Arthropoda</taxon>
        <taxon>Hexapoda</taxon>
        <taxon>Insecta</taxon>
        <taxon>Pterygota</taxon>
        <taxon>Neoptera</taxon>
        <taxon>Endopterygota</taxon>
        <taxon>Hymenoptera</taxon>
        <taxon>Apocrita</taxon>
        <taxon>Ichneumonoidea</taxon>
        <taxon>Braconidae</taxon>
        <taxon>Aphidiinae</taxon>
        <taxon>Aphidius</taxon>
    </lineage>
</organism>
<dbReference type="PANTHER" id="PTHR45937:SF1">
    <property type="entry name" value="ASPARAGINE SYNTHETASE DOMAIN-CONTAINING PROTEIN 1"/>
    <property type="match status" value="1"/>
</dbReference>
<dbReference type="InterPro" id="IPR051857">
    <property type="entry name" value="Asn_synthetase_domain"/>
</dbReference>
<evidence type="ECO:0000313" key="6">
    <source>
        <dbReference type="Proteomes" id="UP000639338"/>
    </source>
</evidence>
<keyword evidence="1" id="KW-0028">Amino-acid biosynthesis</keyword>
<keyword evidence="6" id="KW-1185">Reference proteome</keyword>
<evidence type="ECO:0000256" key="1">
    <source>
        <dbReference type="ARBA" id="ARBA00022605"/>
    </source>
</evidence>
<dbReference type="Gene3D" id="3.40.50.620">
    <property type="entry name" value="HUPs"/>
    <property type="match status" value="1"/>
</dbReference>
<comment type="caution">
    <text evidence="5">The sequence shown here is derived from an EMBL/GenBank/DDBJ whole genome shotgun (WGS) entry which is preliminary data.</text>
</comment>
<dbReference type="SUPFAM" id="SSF56235">
    <property type="entry name" value="N-terminal nucleophile aminohydrolases (Ntn hydrolases)"/>
    <property type="match status" value="1"/>
</dbReference>
<dbReference type="Pfam" id="PF00733">
    <property type="entry name" value="Asn_synthase"/>
    <property type="match status" value="1"/>
</dbReference>
<evidence type="ECO:0000313" key="5">
    <source>
        <dbReference type="EMBL" id="KAF7995782.1"/>
    </source>
</evidence>
<name>A0A834Y304_APHGI</name>
<dbReference type="EMBL" id="JACMRX010000002">
    <property type="protein sequence ID" value="KAF7995782.1"/>
    <property type="molecule type" value="Genomic_DNA"/>
</dbReference>
<dbReference type="PANTHER" id="PTHR45937">
    <property type="entry name" value="ASPARAGINE SYNTHETASE DOMAIN-CONTAINING PROTEIN 1"/>
    <property type="match status" value="1"/>
</dbReference>
<dbReference type="AlphaFoldDB" id="A0A834Y304"/>